<dbReference type="Proteomes" id="UP000323393">
    <property type="component" value="Unassembled WGS sequence"/>
</dbReference>
<evidence type="ECO:0000313" key="1">
    <source>
        <dbReference type="EMBL" id="TYS59973.1"/>
    </source>
</evidence>
<sequence length="58" mass="6525">MFPDALSGSNFASKNNMPIVLVNGQTMINDLTGYLKEKKVEHYYIYGRTKSVNANIVK</sequence>
<dbReference type="Pfam" id="PF04122">
    <property type="entry name" value="CW_binding_2"/>
    <property type="match status" value="1"/>
</dbReference>
<protein>
    <submittedName>
        <fullName evidence="1">Cell wall-binding repeat-containing protein</fullName>
    </submittedName>
</protein>
<comment type="caution">
    <text evidence="1">The sequence shown here is derived from an EMBL/GenBank/DDBJ whole genome shotgun (WGS) entry which is preliminary data.</text>
</comment>
<name>A0AA95B6R2_9BACI</name>
<evidence type="ECO:0000313" key="2">
    <source>
        <dbReference type="Proteomes" id="UP000323393"/>
    </source>
</evidence>
<dbReference type="EMBL" id="VTEU01000002">
    <property type="protein sequence ID" value="TYS59973.1"/>
    <property type="molecule type" value="Genomic_DNA"/>
</dbReference>
<dbReference type="AlphaFoldDB" id="A0AA95B6R2"/>
<proteinExistence type="predicted"/>
<accession>A0AA95B6R2</accession>
<gene>
    <name evidence="1" type="ORF">FZC74_07410</name>
</gene>
<dbReference type="InterPro" id="IPR007253">
    <property type="entry name" value="Cell_wall-bd_2"/>
</dbReference>
<reference evidence="1 2" key="1">
    <citation type="submission" date="2019-08" db="EMBL/GenBank/DDBJ databases">
        <title>Bacillus genomes from the desert of Cuatro Cienegas, Coahuila.</title>
        <authorList>
            <person name="Olmedo-Alvarez G."/>
        </authorList>
    </citation>
    <scope>NUCLEOTIDE SEQUENCE [LARGE SCALE GENOMIC DNA]</scope>
    <source>
        <strain evidence="1 2">CH88_3T</strain>
    </source>
</reference>
<organism evidence="1 2">
    <name type="scientific">Sutcliffiella horikoshii</name>
    <dbReference type="NCBI Taxonomy" id="79883"/>
    <lineage>
        <taxon>Bacteria</taxon>
        <taxon>Bacillati</taxon>
        <taxon>Bacillota</taxon>
        <taxon>Bacilli</taxon>
        <taxon>Bacillales</taxon>
        <taxon>Bacillaceae</taxon>
        <taxon>Sutcliffiella</taxon>
    </lineage>
</organism>